<name>A0A1D2QPW8_9GAMM</name>
<organism evidence="5 6">
    <name type="scientific">Candidatus Endobugula sertula</name>
    <name type="common">Bugula neritina bacterial symbiont</name>
    <dbReference type="NCBI Taxonomy" id="62101"/>
    <lineage>
        <taxon>Bacteria</taxon>
        <taxon>Pseudomonadati</taxon>
        <taxon>Pseudomonadota</taxon>
        <taxon>Gammaproteobacteria</taxon>
        <taxon>Cellvibrionales</taxon>
        <taxon>Cellvibrionaceae</taxon>
        <taxon>Candidatus Endobugula</taxon>
    </lineage>
</organism>
<comment type="subunit">
    <text evidence="1">Monomer.</text>
</comment>
<evidence type="ECO:0000256" key="4">
    <source>
        <dbReference type="ARBA" id="ARBA00022927"/>
    </source>
</evidence>
<dbReference type="EMBL" id="MDLC01000024">
    <property type="protein sequence ID" value="ODS23626.1"/>
    <property type="molecule type" value="Genomic_DNA"/>
</dbReference>
<sequence>MVYLPLDAIALEKTGLNHPSALLTAVNEQLQINNYMSGYFEQRKFIHILPQPLSSRGKFIFDHSGNQASTLEWIVTTPIESHLIFNHQGIQQKHEGRVVWQASNQHAGVTTIGRILKAVLSTNWSILESYFSIEGHIQEQAWQLQLIPQEEQLKNVIARITLQGGTRLQKMTIFEKNSDRTELKFYTIAP</sequence>
<dbReference type="AlphaFoldDB" id="A0A1D2QPW8"/>
<evidence type="ECO:0000313" key="6">
    <source>
        <dbReference type="Proteomes" id="UP000242502"/>
    </source>
</evidence>
<accession>A0A1D2QPW8</accession>
<dbReference type="GO" id="GO:0015031">
    <property type="term" value="P:protein transport"/>
    <property type="evidence" value="ECO:0007669"/>
    <property type="project" value="UniProtKB-KW"/>
</dbReference>
<protein>
    <recommendedName>
        <fullName evidence="7">Outer membrane lipoprotein carrier protein LolA</fullName>
    </recommendedName>
</protein>
<dbReference type="SUPFAM" id="SSF89392">
    <property type="entry name" value="Prokaryotic lipoproteins and lipoprotein localization factors"/>
    <property type="match status" value="1"/>
</dbReference>
<evidence type="ECO:0008006" key="7">
    <source>
        <dbReference type="Google" id="ProtNLM"/>
    </source>
</evidence>
<comment type="caution">
    <text evidence="5">The sequence shown here is derived from an EMBL/GenBank/DDBJ whole genome shotgun (WGS) entry which is preliminary data.</text>
</comment>
<keyword evidence="2" id="KW-0813">Transport</keyword>
<evidence type="ECO:0000256" key="1">
    <source>
        <dbReference type="ARBA" id="ARBA00011245"/>
    </source>
</evidence>
<dbReference type="Proteomes" id="UP000242502">
    <property type="component" value="Unassembled WGS sequence"/>
</dbReference>
<reference evidence="5 6" key="1">
    <citation type="journal article" date="2016" name="Appl. Environ. Microbiol.">
        <title>Lack of Overt Genome Reduction in the Bryostatin-Producing Bryozoan Symbiont "Candidatus Endobugula sertula".</title>
        <authorList>
            <person name="Miller I.J."/>
            <person name="Vanee N."/>
            <person name="Fong S.S."/>
            <person name="Lim-Fong G.E."/>
            <person name="Kwan J.C."/>
        </authorList>
    </citation>
    <scope>NUCLEOTIDE SEQUENCE [LARGE SCALE GENOMIC DNA]</scope>
    <source>
        <strain evidence="5">AB1-4</strain>
    </source>
</reference>
<evidence type="ECO:0000256" key="3">
    <source>
        <dbReference type="ARBA" id="ARBA00022729"/>
    </source>
</evidence>
<keyword evidence="3" id="KW-0732">Signal</keyword>
<evidence type="ECO:0000313" key="5">
    <source>
        <dbReference type="EMBL" id="ODS23626.1"/>
    </source>
</evidence>
<dbReference type="InterPro" id="IPR004564">
    <property type="entry name" value="OM_lipoprot_carrier_LolA-like"/>
</dbReference>
<dbReference type="Pfam" id="PF19574">
    <property type="entry name" value="LolA_3"/>
    <property type="match status" value="1"/>
</dbReference>
<evidence type="ECO:0000256" key="2">
    <source>
        <dbReference type="ARBA" id="ARBA00022448"/>
    </source>
</evidence>
<dbReference type="InterPro" id="IPR029046">
    <property type="entry name" value="LolA/LolB/LppX"/>
</dbReference>
<keyword evidence="4" id="KW-0653">Protein transport</keyword>
<gene>
    <name evidence="5" type="ORF">AB835_07895</name>
</gene>
<dbReference type="CDD" id="cd16325">
    <property type="entry name" value="LolA"/>
    <property type="match status" value="1"/>
</dbReference>
<proteinExistence type="predicted"/>
<dbReference type="STRING" id="62101.AB835_07895"/>
<dbReference type="Gene3D" id="2.50.20.10">
    <property type="entry name" value="Lipoprotein localisation LolA/LolB/LppX"/>
    <property type="match status" value="1"/>
</dbReference>